<dbReference type="InterPro" id="IPR000219">
    <property type="entry name" value="DH_dom"/>
</dbReference>
<feature type="transmembrane region" description="Helical" evidence="1">
    <location>
        <begin position="196"/>
        <end position="223"/>
    </location>
</feature>
<dbReference type="Gene3D" id="1.20.900.10">
    <property type="entry name" value="Dbl homology (DH) domain"/>
    <property type="match status" value="1"/>
</dbReference>
<dbReference type="GO" id="GO:0005737">
    <property type="term" value="C:cytoplasm"/>
    <property type="evidence" value="ECO:0007669"/>
    <property type="project" value="TreeGrafter"/>
</dbReference>
<feature type="transmembrane region" description="Helical" evidence="1">
    <location>
        <begin position="157"/>
        <end position="184"/>
    </location>
</feature>
<dbReference type="GO" id="GO:0005085">
    <property type="term" value="F:guanyl-nucleotide exchange factor activity"/>
    <property type="evidence" value="ECO:0007669"/>
    <property type="project" value="InterPro"/>
</dbReference>
<sequence>MLSETLLFLHQIFLKGLSARLENWPTLVLGDLFDILLPMLCIYQEYVRNHHYSLQVLAEYKQKADFNNLLKRYEEKPLCEGRSVEIFLTHPMHQIPRYIITLHELLAHTPHDHVEREKLDLSFLSFIVLPFLFLSFFPLFLFLSFFLAFFLSFFLSLFLTTFFILLLSFFLSFFILNYILFLLLSLLSTFPFVFGFFYFLFLFFFLLFLLSICFCLLLLPFLFPSLPSLLIHFFFFTLCSIFIIFNLLYFCFSNFLLVKHIQLIKQQCLLFALSVWSFISQSI</sequence>
<dbReference type="PANTHER" id="PTHR12673:SF159">
    <property type="entry name" value="LD03170P"/>
    <property type="match status" value="1"/>
</dbReference>
<dbReference type="InterPro" id="IPR051092">
    <property type="entry name" value="FYVE_RhoGEF_PH"/>
</dbReference>
<dbReference type="SMART" id="SM00325">
    <property type="entry name" value="RhoGEF"/>
    <property type="match status" value="1"/>
</dbReference>
<protein>
    <submittedName>
        <fullName evidence="3">RASGRF1</fullName>
    </submittedName>
</protein>
<evidence type="ECO:0000259" key="2">
    <source>
        <dbReference type="PROSITE" id="PS50010"/>
    </source>
</evidence>
<comment type="caution">
    <text evidence="3">The sequence shown here is derived from an EMBL/GenBank/DDBJ whole genome shotgun (WGS) entry which is preliminary data.</text>
</comment>
<evidence type="ECO:0000313" key="4">
    <source>
        <dbReference type="Proteomes" id="UP000597762"/>
    </source>
</evidence>
<keyword evidence="1" id="KW-0472">Membrane</keyword>
<organism evidence="3 4">
    <name type="scientific">Acanthosepion pharaonis</name>
    <name type="common">Pharaoh cuttlefish</name>
    <name type="synonym">Sepia pharaonis</name>
    <dbReference type="NCBI Taxonomy" id="158019"/>
    <lineage>
        <taxon>Eukaryota</taxon>
        <taxon>Metazoa</taxon>
        <taxon>Spiralia</taxon>
        <taxon>Lophotrochozoa</taxon>
        <taxon>Mollusca</taxon>
        <taxon>Cephalopoda</taxon>
        <taxon>Coleoidea</taxon>
        <taxon>Decapodiformes</taxon>
        <taxon>Sepiida</taxon>
        <taxon>Sepiina</taxon>
        <taxon>Sepiidae</taxon>
        <taxon>Acanthosepion</taxon>
    </lineage>
</organism>
<dbReference type="OrthoDB" id="10254377at2759"/>
<dbReference type="EMBL" id="CAHIKZ030000813">
    <property type="protein sequence ID" value="CAE1240002.1"/>
    <property type="molecule type" value="Genomic_DNA"/>
</dbReference>
<keyword evidence="1" id="KW-0812">Transmembrane</keyword>
<reference evidence="3" key="1">
    <citation type="submission" date="2021-01" db="EMBL/GenBank/DDBJ databases">
        <authorList>
            <person name="Li R."/>
            <person name="Bekaert M."/>
        </authorList>
    </citation>
    <scope>NUCLEOTIDE SEQUENCE</scope>
    <source>
        <strain evidence="3">Farmed</strain>
    </source>
</reference>
<keyword evidence="1" id="KW-1133">Transmembrane helix</keyword>
<dbReference type="PROSITE" id="PS50010">
    <property type="entry name" value="DH_2"/>
    <property type="match status" value="1"/>
</dbReference>
<dbReference type="InterPro" id="IPR035899">
    <property type="entry name" value="DBL_dom_sf"/>
</dbReference>
<proteinExistence type="predicted"/>
<dbReference type="SUPFAM" id="SSF48065">
    <property type="entry name" value="DBL homology domain (DH-domain)"/>
    <property type="match status" value="1"/>
</dbReference>
<dbReference type="PANTHER" id="PTHR12673">
    <property type="entry name" value="FACIOGENITAL DYSPLASIA PROTEIN"/>
    <property type="match status" value="1"/>
</dbReference>
<dbReference type="Pfam" id="PF00621">
    <property type="entry name" value="RhoGEF"/>
    <property type="match status" value="1"/>
</dbReference>
<feature type="domain" description="DH" evidence="2">
    <location>
        <begin position="1"/>
        <end position="119"/>
    </location>
</feature>
<name>A0A812BKI3_ACAPH</name>
<dbReference type="Proteomes" id="UP000597762">
    <property type="component" value="Unassembled WGS sequence"/>
</dbReference>
<dbReference type="AlphaFoldDB" id="A0A812BKI3"/>
<evidence type="ECO:0000256" key="1">
    <source>
        <dbReference type="SAM" id="Phobius"/>
    </source>
</evidence>
<evidence type="ECO:0000313" key="3">
    <source>
        <dbReference type="EMBL" id="CAE1240002.1"/>
    </source>
</evidence>
<gene>
    <name evidence="3" type="ORF">SPHA_22024</name>
</gene>
<keyword evidence="4" id="KW-1185">Reference proteome</keyword>
<feature type="transmembrane region" description="Helical" evidence="1">
    <location>
        <begin position="229"/>
        <end position="251"/>
    </location>
</feature>
<accession>A0A812BKI3</accession>
<feature type="transmembrane region" description="Helical" evidence="1">
    <location>
        <begin position="123"/>
        <end position="151"/>
    </location>
</feature>